<feature type="binding site" evidence="6">
    <location>
        <position position="212"/>
    </location>
    <ligand>
        <name>FAD</name>
        <dbReference type="ChEBI" id="CHEBI:57692"/>
    </ligand>
</feature>
<feature type="binding site" evidence="6">
    <location>
        <position position="289"/>
    </location>
    <ligand>
        <name>FAD</name>
        <dbReference type="ChEBI" id="CHEBI:57692"/>
    </ligand>
</feature>
<keyword evidence="4 6" id="KW-0274">FAD</keyword>
<comment type="similarity">
    <text evidence="1">Belongs to the ETF alpha-subunit/FixB family.</text>
</comment>
<dbReference type="InterPro" id="IPR033947">
    <property type="entry name" value="ETF_alpha_N"/>
</dbReference>
<dbReference type="GO" id="GO:0009055">
    <property type="term" value="F:electron transfer activity"/>
    <property type="evidence" value="ECO:0007669"/>
    <property type="project" value="InterPro"/>
</dbReference>
<dbReference type="InterPro" id="IPR001308">
    <property type="entry name" value="ETF_a/FixB"/>
</dbReference>
<evidence type="ECO:0000256" key="6">
    <source>
        <dbReference type="PIRSR" id="PIRSR000089-1"/>
    </source>
</evidence>
<dbReference type="FunFam" id="3.40.50.1220:FF:000001">
    <property type="entry name" value="Electron transfer flavoprotein, alpha subunit"/>
    <property type="match status" value="1"/>
</dbReference>
<dbReference type="KEGG" id="erz:ER308_05500"/>
<comment type="cofactor">
    <cofactor evidence="6">
        <name>FAD</name>
        <dbReference type="ChEBI" id="CHEBI:57692"/>
    </cofactor>
    <text evidence="6">Binds 1 FAD per dimer.</text>
</comment>
<dbReference type="Proteomes" id="UP000291469">
    <property type="component" value="Chromosome"/>
</dbReference>
<name>A0A411YD08_9ACTN</name>
<dbReference type="GO" id="GO:0050660">
    <property type="term" value="F:flavin adenine dinucleotide binding"/>
    <property type="evidence" value="ECO:0007669"/>
    <property type="project" value="InterPro"/>
</dbReference>
<evidence type="ECO:0000259" key="7">
    <source>
        <dbReference type="SMART" id="SM00893"/>
    </source>
</evidence>
<evidence type="ECO:0000256" key="2">
    <source>
        <dbReference type="ARBA" id="ARBA00011355"/>
    </source>
</evidence>
<evidence type="ECO:0000256" key="3">
    <source>
        <dbReference type="ARBA" id="ARBA00022630"/>
    </source>
</evidence>
<dbReference type="Pfam" id="PF00766">
    <property type="entry name" value="ETF_alpha"/>
    <property type="match status" value="1"/>
</dbReference>
<dbReference type="RefSeq" id="WP_131154049.1">
    <property type="nucleotide sequence ID" value="NZ_CP036402.1"/>
</dbReference>
<feature type="binding site" evidence="6">
    <location>
        <begin position="237"/>
        <end position="238"/>
    </location>
    <ligand>
        <name>FAD</name>
        <dbReference type="ChEBI" id="CHEBI:57692"/>
    </ligand>
</feature>
<dbReference type="PIRSF" id="PIRSF000089">
    <property type="entry name" value="Electra_flavoP_a"/>
    <property type="match status" value="1"/>
</dbReference>
<proteinExistence type="inferred from homology"/>
<keyword evidence="3" id="KW-0285">Flavoprotein</keyword>
<evidence type="ECO:0000313" key="9">
    <source>
        <dbReference type="Proteomes" id="UP000291469"/>
    </source>
</evidence>
<protein>
    <submittedName>
        <fullName evidence="8">Electron transfer flavoprotein subunit alpha/FixB family protein</fullName>
    </submittedName>
</protein>
<dbReference type="PANTHER" id="PTHR43153:SF1">
    <property type="entry name" value="ELECTRON TRANSFER FLAVOPROTEIN SUBUNIT ALPHA, MITOCHONDRIAL"/>
    <property type="match status" value="1"/>
</dbReference>
<dbReference type="SUPFAM" id="SSF52467">
    <property type="entry name" value="DHS-like NAD/FAD-binding domain"/>
    <property type="match status" value="1"/>
</dbReference>
<dbReference type="SUPFAM" id="SSF52402">
    <property type="entry name" value="Adenine nucleotide alpha hydrolases-like"/>
    <property type="match status" value="1"/>
</dbReference>
<comment type="subunit">
    <text evidence="2">Heterodimer of an alpha and a beta subunit.</text>
</comment>
<dbReference type="Pfam" id="PF01012">
    <property type="entry name" value="ETF"/>
    <property type="match status" value="1"/>
</dbReference>
<evidence type="ECO:0000256" key="1">
    <source>
        <dbReference type="ARBA" id="ARBA00005817"/>
    </source>
</evidence>
<evidence type="ECO:0000313" key="8">
    <source>
        <dbReference type="EMBL" id="QBI19052.1"/>
    </source>
</evidence>
<dbReference type="OrthoDB" id="9770286at2"/>
<reference evidence="8 9" key="1">
    <citation type="submission" date="2019-01" db="EMBL/GenBank/DDBJ databases">
        <title>Egibacter rhizosphaerae EGI 80759T.</title>
        <authorList>
            <person name="Chen D.-D."/>
            <person name="Tian Y."/>
            <person name="Jiao J.-Y."/>
            <person name="Zhang X.-T."/>
            <person name="Zhang Y.-G."/>
            <person name="Zhang Y."/>
            <person name="Xiao M."/>
            <person name="Shu W.-S."/>
            <person name="Li W.-J."/>
        </authorList>
    </citation>
    <scope>NUCLEOTIDE SEQUENCE [LARGE SCALE GENOMIC DNA]</scope>
    <source>
        <strain evidence="8 9">EGI 80759</strain>
    </source>
</reference>
<dbReference type="SMART" id="SM00893">
    <property type="entry name" value="ETF"/>
    <property type="match status" value="1"/>
</dbReference>
<dbReference type="EMBL" id="CP036402">
    <property type="protein sequence ID" value="QBI19052.1"/>
    <property type="molecule type" value="Genomic_DNA"/>
</dbReference>
<accession>A0A411YD08</accession>
<dbReference type="CDD" id="cd01715">
    <property type="entry name" value="ETF_alpha"/>
    <property type="match status" value="1"/>
</dbReference>
<feature type="domain" description="Electron transfer flavoprotein alpha/beta-subunit N-terminal" evidence="7">
    <location>
        <begin position="4"/>
        <end position="193"/>
    </location>
</feature>
<keyword evidence="9" id="KW-1185">Reference proteome</keyword>
<dbReference type="InterPro" id="IPR014729">
    <property type="entry name" value="Rossmann-like_a/b/a_fold"/>
</dbReference>
<dbReference type="PANTHER" id="PTHR43153">
    <property type="entry name" value="ELECTRON TRANSFER FLAVOPROTEIN ALPHA"/>
    <property type="match status" value="1"/>
</dbReference>
<dbReference type="InterPro" id="IPR014731">
    <property type="entry name" value="ETF_asu_C"/>
</dbReference>
<sequence>MPETLVLVDHDAGAPKKVSNQILTAARQLGAGGVAAALLGPGASDAAEKVGAFGADTAYTWDDPDAQQYDTEPETAALVAAIESSGASIVLYPADPFITDIVARAAVRTGGGVIGDATDLELDDDRVVATKAIFGGDMISRCHVVGDRPQFIGVKPNAFSAEEGGDGSAQVVPLDVSLPETARRAEIVEVHEEESGGRPEMTEASIIVTGGRGLGDASGFETIEQLADTLGAAVGASRAATDAGWYPHQHQIGQTGKTVAPGLYIGCGVSGAIQHRAGMQTSQRIVAINKDAEAPIFSIADFGVVGDLYKVIPPLIEELEKRQQ</sequence>
<dbReference type="InterPro" id="IPR029035">
    <property type="entry name" value="DHS-like_NAD/FAD-binding_dom"/>
</dbReference>
<dbReference type="GO" id="GO:0033539">
    <property type="term" value="P:fatty acid beta-oxidation using acyl-CoA dehydrogenase"/>
    <property type="evidence" value="ECO:0007669"/>
    <property type="project" value="TreeGrafter"/>
</dbReference>
<feature type="binding site" evidence="6">
    <location>
        <begin position="268"/>
        <end position="275"/>
    </location>
    <ligand>
        <name>FAD</name>
        <dbReference type="ChEBI" id="CHEBI:57692"/>
    </ligand>
</feature>
<dbReference type="AlphaFoldDB" id="A0A411YD08"/>
<dbReference type="InterPro" id="IPR014730">
    <property type="entry name" value="ETF_a/b_N"/>
</dbReference>
<gene>
    <name evidence="8" type="ORF">ER308_05500</name>
</gene>
<evidence type="ECO:0000256" key="4">
    <source>
        <dbReference type="ARBA" id="ARBA00022827"/>
    </source>
</evidence>
<comment type="function">
    <text evidence="5">The electron transfer flavoprotein serves as a specific electron acceptor for other dehydrogenases. It transfers the electrons to the main respiratory chain via ETF-ubiquinone oxidoreductase (ETF dehydrogenase).</text>
</comment>
<dbReference type="Gene3D" id="3.40.50.1220">
    <property type="entry name" value="TPP-binding domain"/>
    <property type="match status" value="1"/>
</dbReference>
<feature type="binding site" evidence="6">
    <location>
        <begin position="251"/>
        <end position="255"/>
    </location>
    <ligand>
        <name>FAD</name>
        <dbReference type="ChEBI" id="CHEBI:57692"/>
    </ligand>
</feature>
<evidence type="ECO:0000256" key="5">
    <source>
        <dbReference type="ARBA" id="ARBA00025649"/>
    </source>
</evidence>
<organism evidence="8 9">
    <name type="scientific">Egibacter rhizosphaerae</name>
    <dbReference type="NCBI Taxonomy" id="1670831"/>
    <lineage>
        <taxon>Bacteria</taxon>
        <taxon>Bacillati</taxon>
        <taxon>Actinomycetota</taxon>
        <taxon>Nitriliruptoria</taxon>
        <taxon>Egibacterales</taxon>
        <taxon>Egibacteraceae</taxon>
        <taxon>Egibacter</taxon>
    </lineage>
</organism>
<dbReference type="Gene3D" id="3.40.50.620">
    <property type="entry name" value="HUPs"/>
    <property type="match status" value="1"/>
</dbReference>